<gene>
    <name evidence="2" type="ORF">PSON_ATCC_30995.1.T1150209</name>
</gene>
<accession>A0A8S1QR58</accession>
<dbReference type="OrthoDB" id="318283at2759"/>
<dbReference type="AlphaFoldDB" id="A0A8S1QR58"/>
<keyword evidence="1" id="KW-0732">Signal</keyword>
<protein>
    <submittedName>
        <fullName evidence="2">Uncharacterized protein</fullName>
    </submittedName>
</protein>
<evidence type="ECO:0000256" key="1">
    <source>
        <dbReference type="SAM" id="SignalP"/>
    </source>
</evidence>
<evidence type="ECO:0000313" key="2">
    <source>
        <dbReference type="EMBL" id="CAD8118043.1"/>
    </source>
</evidence>
<feature type="signal peptide" evidence="1">
    <location>
        <begin position="1"/>
        <end position="15"/>
    </location>
</feature>
<sequence>MKIVLILLLFNYSDFQAPPSEDANAKFSQNDLYILREKSIIRGHYKDVASEQNGGLMANARLLYFHGDGESKSPLRNRIYFSYANLGHARCNLGQSMIVQFLQAYEINTIRIRFWDPDDRIHNFKLFAIEKADSDETLIHEGSIHGLITIKFSDRLVSKIRILSNGNSINEFMSVIKIQAFYAF</sequence>
<name>A0A8S1QR58_9CILI</name>
<comment type="caution">
    <text evidence="2">The sequence shown here is derived from an EMBL/GenBank/DDBJ whole genome shotgun (WGS) entry which is preliminary data.</text>
</comment>
<organism evidence="2 3">
    <name type="scientific">Paramecium sonneborni</name>
    <dbReference type="NCBI Taxonomy" id="65129"/>
    <lineage>
        <taxon>Eukaryota</taxon>
        <taxon>Sar</taxon>
        <taxon>Alveolata</taxon>
        <taxon>Ciliophora</taxon>
        <taxon>Intramacronucleata</taxon>
        <taxon>Oligohymenophorea</taxon>
        <taxon>Peniculida</taxon>
        <taxon>Parameciidae</taxon>
        <taxon>Paramecium</taxon>
    </lineage>
</organism>
<proteinExistence type="predicted"/>
<feature type="chain" id="PRO_5035870024" evidence="1">
    <location>
        <begin position="16"/>
        <end position="184"/>
    </location>
</feature>
<dbReference type="Proteomes" id="UP000692954">
    <property type="component" value="Unassembled WGS sequence"/>
</dbReference>
<dbReference type="EMBL" id="CAJJDN010000115">
    <property type="protein sequence ID" value="CAD8118043.1"/>
    <property type="molecule type" value="Genomic_DNA"/>
</dbReference>
<evidence type="ECO:0000313" key="3">
    <source>
        <dbReference type="Proteomes" id="UP000692954"/>
    </source>
</evidence>
<reference evidence="2" key="1">
    <citation type="submission" date="2021-01" db="EMBL/GenBank/DDBJ databases">
        <authorList>
            <consortium name="Genoscope - CEA"/>
            <person name="William W."/>
        </authorList>
    </citation>
    <scope>NUCLEOTIDE SEQUENCE</scope>
</reference>
<keyword evidence="3" id="KW-1185">Reference proteome</keyword>